<dbReference type="InterPro" id="IPR036188">
    <property type="entry name" value="FAD/NAD-bd_sf"/>
</dbReference>
<dbReference type="GO" id="GO:0016491">
    <property type="term" value="F:oxidoreductase activity"/>
    <property type="evidence" value="ECO:0007669"/>
    <property type="project" value="UniProtKB-KW"/>
</dbReference>
<dbReference type="PANTHER" id="PTHR13847:SF281">
    <property type="entry name" value="FAD DEPENDENT OXIDOREDUCTASE DOMAIN-CONTAINING PROTEIN"/>
    <property type="match status" value="1"/>
</dbReference>
<dbReference type="SUPFAM" id="SSF51905">
    <property type="entry name" value="FAD/NAD(P)-binding domain"/>
    <property type="match status" value="1"/>
</dbReference>
<dbReference type="EMBL" id="JAODYY010000017">
    <property type="protein sequence ID" value="MDH0126834.1"/>
    <property type="molecule type" value="Genomic_DNA"/>
</dbReference>
<protein>
    <submittedName>
        <fullName evidence="3">FAD-binding oxidoreductase</fullName>
    </submittedName>
</protein>
<organism evidence="3 4">
    <name type="scientific">Brucella intermedia GD04153</name>
    <dbReference type="NCBI Taxonomy" id="2975438"/>
    <lineage>
        <taxon>Bacteria</taxon>
        <taxon>Pseudomonadati</taxon>
        <taxon>Pseudomonadota</taxon>
        <taxon>Alphaproteobacteria</taxon>
        <taxon>Hyphomicrobiales</taxon>
        <taxon>Brucellaceae</taxon>
        <taxon>Brucella/Ochrobactrum group</taxon>
        <taxon>Brucella</taxon>
    </lineage>
</organism>
<dbReference type="AlphaFoldDB" id="A0AA42KPE8"/>
<dbReference type="Pfam" id="PF01266">
    <property type="entry name" value="DAO"/>
    <property type="match status" value="1"/>
</dbReference>
<gene>
    <name evidence="3" type="ORF">N7376_22935</name>
</gene>
<sequence>MLNENRPFISGKEPPMEDCMWSATGGPKPQTVNLEPRETCDVLIIGGGFNGVTAGLYCAEKGVNVILVEAQDIGSGASGRNAGQVNPGQFLSPEQILRALGPEYGPRFLKELGDAPDLVREMIKKHSIDCHADERPIVRCSTSAAKTRDLEKQTSDWQALGANVQMVYGSTLEAMNGSTRYKAALIDYRGFTIQPLAYVRGLARVAVSKGLRIAVGSKVTSLEPYGNRWKATTGSTTIIADKVILSTNAYSDDLVPGFKEEIMPLGAFGIATTDPLPDVWRKRILPHYIAMWDTHKIPLWFRYDPEDRLHVGSIGFLPLNAETDQWVKRAMKFVFPFAPQFEWGYRWSGTIGQTVDRLPHLVQPRPGILATIGCNGRGIAPNTYFGSMLAKIALNEAVDAPLPLKSPSRYPNRQIALEAYDAGIRFYRNTLLFR</sequence>
<keyword evidence="1" id="KW-0560">Oxidoreductase</keyword>
<dbReference type="PANTHER" id="PTHR13847">
    <property type="entry name" value="SARCOSINE DEHYDROGENASE-RELATED"/>
    <property type="match status" value="1"/>
</dbReference>
<evidence type="ECO:0000256" key="1">
    <source>
        <dbReference type="ARBA" id="ARBA00023002"/>
    </source>
</evidence>
<proteinExistence type="predicted"/>
<accession>A0AA42KPE8</accession>
<dbReference type="Proteomes" id="UP001158087">
    <property type="component" value="Unassembled WGS sequence"/>
</dbReference>
<feature type="domain" description="FAD dependent oxidoreductase" evidence="2">
    <location>
        <begin position="41"/>
        <end position="391"/>
    </location>
</feature>
<dbReference type="Gene3D" id="3.30.9.10">
    <property type="entry name" value="D-Amino Acid Oxidase, subunit A, domain 2"/>
    <property type="match status" value="1"/>
</dbReference>
<evidence type="ECO:0000259" key="2">
    <source>
        <dbReference type="Pfam" id="PF01266"/>
    </source>
</evidence>
<comment type="caution">
    <text evidence="3">The sequence shown here is derived from an EMBL/GenBank/DDBJ whole genome shotgun (WGS) entry which is preliminary data.</text>
</comment>
<dbReference type="InterPro" id="IPR006076">
    <property type="entry name" value="FAD-dep_OxRdtase"/>
</dbReference>
<dbReference type="GO" id="GO:0005737">
    <property type="term" value="C:cytoplasm"/>
    <property type="evidence" value="ECO:0007669"/>
    <property type="project" value="TreeGrafter"/>
</dbReference>
<evidence type="ECO:0000313" key="3">
    <source>
        <dbReference type="EMBL" id="MDH0126834.1"/>
    </source>
</evidence>
<dbReference type="Gene3D" id="3.50.50.60">
    <property type="entry name" value="FAD/NAD(P)-binding domain"/>
    <property type="match status" value="1"/>
</dbReference>
<name>A0AA42KPE8_9HYPH</name>
<evidence type="ECO:0000313" key="4">
    <source>
        <dbReference type="Proteomes" id="UP001158087"/>
    </source>
</evidence>
<reference evidence="3" key="1">
    <citation type="submission" date="2022-09" db="EMBL/GenBank/DDBJ databases">
        <title>Intensive care unit water sources are persistently colonized with multi-drug resistant bacteria and are the site of extensive horizontal gene transfer of antibiotic resistance genes.</title>
        <authorList>
            <person name="Diorio-Toth L."/>
        </authorList>
    </citation>
    <scope>NUCLEOTIDE SEQUENCE</scope>
    <source>
        <strain evidence="3">GD04153</strain>
    </source>
</reference>